<dbReference type="KEGG" id="ock:EXM22_07355"/>
<dbReference type="Pfam" id="PF11842">
    <property type="entry name" value="DUF3362"/>
    <property type="match status" value="1"/>
</dbReference>
<comment type="similarity">
    <text evidence="6">Belongs to the UPF0313 family.</text>
</comment>
<feature type="region of interest" description="Disordered" evidence="7">
    <location>
        <begin position="600"/>
        <end position="629"/>
    </location>
</feature>
<dbReference type="NCBIfam" id="TIGR03904">
    <property type="entry name" value="SAM_YgiQ"/>
    <property type="match status" value="1"/>
</dbReference>
<dbReference type="AlphaFoldDB" id="A0A5C1QMP1"/>
<dbReference type="SFLD" id="SFLDG01082">
    <property type="entry name" value="B12-binding_domain_containing"/>
    <property type="match status" value="1"/>
</dbReference>
<dbReference type="InterPro" id="IPR058240">
    <property type="entry name" value="rSAM_sf"/>
</dbReference>
<evidence type="ECO:0000313" key="9">
    <source>
        <dbReference type="EMBL" id="QEN07814.1"/>
    </source>
</evidence>
<keyword evidence="4 6" id="KW-0408">Iron</keyword>
<dbReference type="RefSeq" id="WP_149485894.1">
    <property type="nucleotide sequence ID" value="NZ_CP036150.1"/>
</dbReference>
<feature type="domain" description="Radical SAM core" evidence="8">
    <location>
        <begin position="294"/>
        <end position="566"/>
    </location>
</feature>
<dbReference type="PANTHER" id="PTHR32331">
    <property type="entry name" value="UPF0313 PROTEIN YGIQ"/>
    <property type="match status" value="1"/>
</dbReference>
<dbReference type="GO" id="GO:0051539">
    <property type="term" value="F:4 iron, 4 sulfur cluster binding"/>
    <property type="evidence" value="ECO:0007669"/>
    <property type="project" value="UniProtKB-KW"/>
</dbReference>
<evidence type="ECO:0000256" key="7">
    <source>
        <dbReference type="SAM" id="MobiDB-lite"/>
    </source>
</evidence>
<dbReference type="PROSITE" id="PS51918">
    <property type="entry name" value="RADICAL_SAM"/>
    <property type="match status" value="1"/>
</dbReference>
<dbReference type="InterPro" id="IPR024560">
    <property type="entry name" value="UPF0313_C"/>
</dbReference>
<feature type="compositionally biased region" description="Basic residues" evidence="7">
    <location>
        <begin position="608"/>
        <end position="629"/>
    </location>
</feature>
<feature type="binding site" evidence="6">
    <location>
        <position position="313"/>
    </location>
    <ligand>
        <name>[4Fe-4S] cluster</name>
        <dbReference type="ChEBI" id="CHEBI:49883"/>
        <note>4Fe-4S-S-AdoMet</note>
    </ligand>
</feature>
<evidence type="ECO:0000256" key="4">
    <source>
        <dbReference type="ARBA" id="ARBA00023004"/>
    </source>
</evidence>
<dbReference type="SFLD" id="SFLDS00029">
    <property type="entry name" value="Radical_SAM"/>
    <property type="match status" value="1"/>
</dbReference>
<proteinExistence type="inferred from homology"/>
<dbReference type="Pfam" id="PF08497">
    <property type="entry name" value="Radical_SAM_N"/>
    <property type="match status" value="1"/>
</dbReference>
<evidence type="ECO:0000313" key="10">
    <source>
        <dbReference type="Proteomes" id="UP000324209"/>
    </source>
</evidence>
<dbReference type="InterPro" id="IPR007197">
    <property type="entry name" value="rSAM"/>
</dbReference>
<dbReference type="SUPFAM" id="SSF102114">
    <property type="entry name" value="Radical SAM enzymes"/>
    <property type="match status" value="1"/>
</dbReference>
<protein>
    <submittedName>
        <fullName evidence="9">YgiQ family radical SAM protein</fullName>
    </submittedName>
</protein>
<keyword evidence="2 6" id="KW-0949">S-adenosyl-L-methionine</keyword>
<dbReference type="EMBL" id="CP036150">
    <property type="protein sequence ID" value="QEN07814.1"/>
    <property type="molecule type" value="Genomic_DNA"/>
</dbReference>
<gene>
    <name evidence="9" type="ORF">EXM22_07355</name>
</gene>
<dbReference type="SFLD" id="SFLDG01069">
    <property type="entry name" value="UPF0313"/>
    <property type="match status" value="1"/>
</dbReference>
<dbReference type="HAMAP" id="MF_01251">
    <property type="entry name" value="UPF0313"/>
    <property type="match status" value="1"/>
</dbReference>
<dbReference type="PANTHER" id="PTHR32331:SF0">
    <property type="entry name" value="UPF0313 PROTEIN YGIQ"/>
    <property type="match status" value="1"/>
</dbReference>
<dbReference type="Pfam" id="PF04055">
    <property type="entry name" value="Radical_SAM"/>
    <property type="match status" value="1"/>
</dbReference>
<evidence type="ECO:0000256" key="5">
    <source>
        <dbReference type="ARBA" id="ARBA00023014"/>
    </source>
</evidence>
<dbReference type="InterPro" id="IPR023404">
    <property type="entry name" value="rSAM_horseshoe"/>
</dbReference>
<reference evidence="9 10" key="1">
    <citation type="submission" date="2019-02" db="EMBL/GenBank/DDBJ databases">
        <title>Complete Genome Sequence and Methylome Analysis of free living Spirochaetas.</title>
        <authorList>
            <person name="Fomenkov A."/>
            <person name="Dubinina G."/>
            <person name="Leshcheva N."/>
            <person name="Mikheeva N."/>
            <person name="Grabovich M."/>
            <person name="Vincze T."/>
            <person name="Roberts R.J."/>
        </authorList>
    </citation>
    <scope>NUCLEOTIDE SEQUENCE [LARGE SCALE GENOMIC DNA]</scope>
    <source>
        <strain evidence="9 10">K2</strain>
    </source>
</reference>
<name>A0A5C1QMP1_9SPIO</name>
<evidence type="ECO:0000256" key="1">
    <source>
        <dbReference type="ARBA" id="ARBA00022485"/>
    </source>
</evidence>
<dbReference type="InterPro" id="IPR006638">
    <property type="entry name" value="Elp3/MiaA/NifB-like_rSAM"/>
</dbReference>
<sequence length="629" mass="71109">MRNSFLPINRNDMDLRGWDHCDFVLISGDAYVDHPSFASAIISRTLESAGFKVGILAQPDWKDPEAFRQLGKPGLAFLVSPGNIDSMVSRYTVNRKIRHNDAYTPGGEGGKRPDRASIVYTSMARQAYKGVPVILGGLEASLRRLSHYDYWSDKVRRSVLLDSKADLLMYGMGEKSMLILADLLKKGIPMKGIRDVRGTVYAVNSQDQIPSDAIILPSFEEVSTNKKNYAESFLVQYQNTDPLVSKVLVEPCGTRFVVQNPPALPLNQEEMDQTYRLPYVRKSHPEYDEAGGIPALQEVEFSLVHNRGCYGGCNFCALTFHQGRIVSARSHDSVISEAQKLIEDPGFKGYIHDVGGPTANFRKPSCPNQLVRGACQDRQCLTPEPCQNLEVDHRDYLSLLRKLRKLKGIKKVFIRSGIRFDYLLQDRDETFFKELCEHHISGQLKVAPEHTSPRVLELMNKQKHPVYRKFMKRYSEINQEIKKKQFMVPYFISSHPGSLLKDGIALAEFMKETGFVPDQVQDFYPTPGTVSTCMYYTGINPITGETVPVVTKERDKRLQRALLQFNKAENYKLVKEALLLEKRSDLIGSGPKCLIPSYPGGAISRKSVTSKRNHQQKRSKKSNRFIKGS</sequence>
<feature type="binding site" evidence="6">
    <location>
        <position position="316"/>
    </location>
    <ligand>
        <name>[4Fe-4S] cluster</name>
        <dbReference type="ChEBI" id="CHEBI:49883"/>
        <note>4Fe-4S-S-AdoMet</note>
    </ligand>
</feature>
<dbReference type="GO" id="GO:0003824">
    <property type="term" value="F:catalytic activity"/>
    <property type="evidence" value="ECO:0007669"/>
    <property type="project" value="InterPro"/>
</dbReference>
<comment type="cofactor">
    <cofactor evidence="6">
        <name>[4Fe-4S] cluster</name>
        <dbReference type="ChEBI" id="CHEBI:49883"/>
    </cofactor>
    <text evidence="6">Binds 1 [4Fe-4S] cluster. The cluster is coordinated with 3 cysteines and an exchangeable S-adenosyl-L-methionine.</text>
</comment>
<evidence type="ECO:0000259" key="8">
    <source>
        <dbReference type="PROSITE" id="PS51918"/>
    </source>
</evidence>
<keyword evidence="10" id="KW-1185">Reference proteome</keyword>
<evidence type="ECO:0000256" key="6">
    <source>
        <dbReference type="HAMAP-Rule" id="MF_01251"/>
    </source>
</evidence>
<dbReference type="SMART" id="SM00729">
    <property type="entry name" value="Elp3"/>
    <property type="match status" value="1"/>
</dbReference>
<evidence type="ECO:0000256" key="3">
    <source>
        <dbReference type="ARBA" id="ARBA00022723"/>
    </source>
</evidence>
<feature type="binding site" evidence="6">
    <location>
        <position position="309"/>
    </location>
    <ligand>
        <name>[4Fe-4S] cluster</name>
        <dbReference type="ChEBI" id="CHEBI:49883"/>
        <note>4Fe-4S-S-AdoMet</note>
    </ligand>
</feature>
<organism evidence="9 10">
    <name type="scientific">Oceanispirochaeta crateris</name>
    <dbReference type="NCBI Taxonomy" id="2518645"/>
    <lineage>
        <taxon>Bacteria</taxon>
        <taxon>Pseudomonadati</taxon>
        <taxon>Spirochaetota</taxon>
        <taxon>Spirochaetia</taxon>
        <taxon>Spirochaetales</taxon>
        <taxon>Spirochaetaceae</taxon>
        <taxon>Oceanispirochaeta</taxon>
    </lineage>
</organism>
<dbReference type="InterPro" id="IPR022946">
    <property type="entry name" value="UPF0313"/>
</dbReference>
<evidence type="ECO:0000256" key="2">
    <source>
        <dbReference type="ARBA" id="ARBA00022691"/>
    </source>
</evidence>
<keyword evidence="1 6" id="KW-0004">4Fe-4S</keyword>
<dbReference type="GO" id="GO:0005506">
    <property type="term" value="F:iron ion binding"/>
    <property type="evidence" value="ECO:0007669"/>
    <property type="project" value="UniProtKB-UniRule"/>
</dbReference>
<dbReference type="Gene3D" id="3.80.30.20">
    <property type="entry name" value="tm_1862 like domain"/>
    <property type="match status" value="1"/>
</dbReference>
<accession>A0A5C1QMP1</accession>
<dbReference type="Proteomes" id="UP000324209">
    <property type="component" value="Chromosome"/>
</dbReference>
<keyword evidence="5 6" id="KW-0411">Iron-sulfur</keyword>
<dbReference type="OrthoDB" id="9803479at2"/>
<dbReference type="InterPro" id="IPR013704">
    <property type="entry name" value="UPF0313_N"/>
</dbReference>
<keyword evidence="3 6" id="KW-0479">Metal-binding</keyword>